<dbReference type="SUPFAM" id="SSF49785">
    <property type="entry name" value="Galactose-binding domain-like"/>
    <property type="match status" value="1"/>
</dbReference>
<dbReference type="STRING" id="188477.A0A433TRP1"/>
<dbReference type="PROSITE" id="PS51284">
    <property type="entry name" value="DOC"/>
    <property type="match status" value="1"/>
</dbReference>
<evidence type="ECO:0000259" key="8">
    <source>
        <dbReference type="PROSITE" id="PS51284"/>
    </source>
</evidence>
<comment type="similarity">
    <text evidence="1 7">Belongs to the APC10 family.</text>
</comment>
<dbReference type="SMART" id="SM01337">
    <property type="entry name" value="APC10"/>
    <property type="match status" value="1"/>
</dbReference>
<dbReference type="PIRSF" id="PIRSF028841">
    <property type="entry name" value="APC10_sub"/>
    <property type="match status" value="1"/>
</dbReference>
<reference evidence="9 10" key="1">
    <citation type="submission" date="2019-01" db="EMBL/GenBank/DDBJ databases">
        <title>A draft genome assembly of the solar-powered sea slug Elysia chlorotica.</title>
        <authorList>
            <person name="Cai H."/>
            <person name="Li Q."/>
            <person name="Fang X."/>
            <person name="Li J."/>
            <person name="Curtis N.E."/>
            <person name="Altenburger A."/>
            <person name="Shibata T."/>
            <person name="Feng M."/>
            <person name="Maeda T."/>
            <person name="Schwartz J.A."/>
            <person name="Shigenobu S."/>
            <person name="Lundholm N."/>
            <person name="Nishiyama T."/>
            <person name="Yang H."/>
            <person name="Hasebe M."/>
            <person name="Li S."/>
            <person name="Pierce S.K."/>
            <person name="Wang J."/>
        </authorList>
    </citation>
    <scope>NUCLEOTIDE SEQUENCE [LARGE SCALE GENOMIC DNA]</scope>
    <source>
        <strain evidence="9">EC2010</strain>
        <tissue evidence="9">Whole organism of an adult</tissue>
    </source>
</reference>
<evidence type="ECO:0000256" key="6">
    <source>
        <dbReference type="ARBA" id="ARBA00023306"/>
    </source>
</evidence>
<keyword evidence="6 7" id="KW-0131">Cell cycle</keyword>
<keyword evidence="4 7" id="KW-0498">Mitosis</keyword>
<dbReference type="InterPro" id="IPR016901">
    <property type="entry name" value="APC10/Doc1"/>
</dbReference>
<dbReference type="Proteomes" id="UP000271974">
    <property type="component" value="Unassembled WGS sequence"/>
</dbReference>
<dbReference type="GO" id="GO:0051301">
    <property type="term" value="P:cell division"/>
    <property type="evidence" value="ECO:0007669"/>
    <property type="project" value="UniProtKB-KW"/>
</dbReference>
<proteinExistence type="inferred from homology"/>
<dbReference type="GO" id="GO:0031145">
    <property type="term" value="P:anaphase-promoting complex-dependent catabolic process"/>
    <property type="evidence" value="ECO:0007669"/>
    <property type="project" value="InterPro"/>
</dbReference>
<dbReference type="InterPro" id="IPR004939">
    <property type="entry name" value="APC_su10/DOC_dom"/>
</dbReference>
<name>A0A433TRP1_ELYCH</name>
<evidence type="ECO:0000256" key="7">
    <source>
        <dbReference type="PIRNR" id="PIRNR028841"/>
    </source>
</evidence>
<dbReference type="PANTHER" id="PTHR12936:SF0">
    <property type="entry name" value="ANAPHASE-PROMOTING COMPLEX SUBUNIT 10"/>
    <property type="match status" value="1"/>
</dbReference>
<evidence type="ECO:0000256" key="5">
    <source>
        <dbReference type="ARBA" id="ARBA00022786"/>
    </source>
</evidence>
<dbReference type="CDD" id="cd08366">
    <property type="entry name" value="APC10"/>
    <property type="match status" value="1"/>
</dbReference>
<dbReference type="Pfam" id="PF03256">
    <property type="entry name" value="ANAPC10"/>
    <property type="match status" value="1"/>
</dbReference>
<evidence type="ECO:0000256" key="3">
    <source>
        <dbReference type="ARBA" id="ARBA00022618"/>
    </source>
</evidence>
<accession>A0A433TRP1</accession>
<dbReference type="FunFam" id="2.60.120.260:FF:000019">
    <property type="entry name" value="Anaphase-promoting complex subunit 10"/>
    <property type="match status" value="1"/>
</dbReference>
<protein>
    <recommendedName>
        <fullName evidence="2 7">Anaphase-promoting complex subunit 10</fullName>
    </recommendedName>
</protein>
<dbReference type="Gene3D" id="2.60.120.260">
    <property type="entry name" value="Galactose-binding domain-like"/>
    <property type="match status" value="1"/>
</dbReference>
<keyword evidence="5 7" id="KW-0833">Ubl conjugation pathway</keyword>
<dbReference type="OrthoDB" id="24948at2759"/>
<dbReference type="PANTHER" id="PTHR12936">
    <property type="entry name" value="ANAPHASE-PROMOTING COMPLEX 10"/>
    <property type="match status" value="1"/>
</dbReference>
<dbReference type="InterPro" id="IPR008979">
    <property type="entry name" value="Galactose-bd-like_sf"/>
</dbReference>
<feature type="domain" description="DOC" evidence="8">
    <location>
        <begin position="1"/>
        <end position="185"/>
    </location>
</feature>
<evidence type="ECO:0000256" key="1">
    <source>
        <dbReference type="ARBA" id="ARBA00006762"/>
    </source>
</evidence>
<comment type="function">
    <text evidence="7">Component of the anaphase promoting complex/cyclosome (APC/C), a cell cycle-regulated E3 ubiquitin-protein ligase complex that controls progression through mitosis and the G1 phase of the cell cycle.</text>
</comment>
<evidence type="ECO:0000313" key="9">
    <source>
        <dbReference type="EMBL" id="RUS84210.1"/>
    </source>
</evidence>
<dbReference type="AlphaFoldDB" id="A0A433TRP1"/>
<keyword evidence="10" id="KW-1185">Reference proteome</keyword>
<organism evidence="9 10">
    <name type="scientific">Elysia chlorotica</name>
    <name type="common">Eastern emerald elysia</name>
    <name type="synonym">Sea slug</name>
    <dbReference type="NCBI Taxonomy" id="188477"/>
    <lineage>
        <taxon>Eukaryota</taxon>
        <taxon>Metazoa</taxon>
        <taxon>Spiralia</taxon>
        <taxon>Lophotrochozoa</taxon>
        <taxon>Mollusca</taxon>
        <taxon>Gastropoda</taxon>
        <taxon>Heterobranchia</taxon>
        <taxon>Euthyneura</taxon>
        <taxon>Panpulmonata</taxon>
        <taxon>Sacoglossa</taxon>
        <taxon>Placobranchoidea</taxon>
        <taxon>Plakobranchidae</taxon>
        <taxon>Elysia</taxon>
    </lineage>
</organism>
<evidence type="ECO:0000256" key="2">
    <source>
        <dbReference type="ARBA" id="ARBA00013927"/>
    </source>
</evidence>
<gene>
    <name evidence="9" type="ORF">EGW08_008014</name>
</gene>
<evidence type="ECO:0000313" key="10">
    <source>
        <dbReference type="Proteomes" id="UP000271974"/>
    </source>
</evidence>
<keyword evidence="3 7" id="KW-0132">Cell division</keyword>
<sequence length="185" mass="21200">MVTKFSDTQNVDIFKDEREGRLREVGNQAVWSLSSCKPGFGVDQLTDESNDTYWQSDGPQPHTVSVQFRRKTTVKDICLYADYKADESYTPNRLSIRAGNHFNDLCDVEQVELCEPSGWVCIPLKDAQNKPLRTFMIQIAVLSNHQNGRDTHIRRIKIRSPVYYGEVPYTNSSSSALKNLMYTVR</sequence>
<dbReference type="GO" id="GO:0070979">
    <property type="term" value="P:protein K11-linked ubiquitination"/>
    <property type="evidence" value="ECO:0007669"/>
    <property type="project" value="TreeGrafter"/>
</dbReference>
<comment type="caution">
    <text evidence="9">The sequence shown here is derived from an EMBL/GenBank/DDBJ whole genome shotgun (WGS) entry which is preliminary data.</text>
</comment>
<evidence type="ECO:0000256" key="4">
    <source>
        <dbReference type="ARBA" id="ARBA00022776"/>
    </source>
</evidence>
<dbReference type="GO" id="GO:0005680">
    <property type="term" value="C:anaphase-promoting complex"/>
    <property type="evidence" value="ECO:0007669"/>
    <property type="project" value="InterPro"/>
</dbReference>
<dbReference type="EMBL" id="RQTK01000213">
    <property type="protein sequence ID" value="RUS84210.1"/>
    <property type="molecule type" value="Genomic_DNA"/>
</dbReference>